<dbReference type="InterPro" id="IPR013320">
    <property type="entry name" value="ConA-like_dom_sf"/>
</dbReference>
<evidence type="ECO:0000313" key="6">
    <source>
        <dbReference type="RefSeq" id="XP_012371374.1"/>
    </source>
</evidence>
<gene>
    <name evidence="6" type="primary">Lgals7</name>
</gene>
<dbReference type="InterPro" id="IPR001079">
    <property type="entry name" value="Galectin_CRD"/>
</dbReference>
<evidence type="ECO:0000259" key="4">
    <source>
        <dbReference type="PROSITE" id="PS51304"/>
    </source>
</evidence>
<dbReference type="PANTHER" id="PTHR11346:SF107">
    <property type="entry name" value="GALECTIN-7"/>
    <property type="match status" value="1"/>
</dbReference>
<protein>
    <recommendedName>
        <fullName evidence="2">Galectin</fullName>
    </recommendedName>
</protein>
<evidence type="ECO:0000256" key="1">
    <source>
        <dbReference type="ARBA" id="ARBA00022734"/>
    </source>
</evidence>
<reference evidence="6" key="1">
    <citation type="submission" date="2025-08" db="UniProtKB">
        <authorList>
            <consortium name="RefSeq"/>
        </authorList>
    </citation>
    <scope>IDENTIFICATION</scope>
</reference>
<proteinExistence type="predicted"/>
<dbReference type="CDD" id="cd00070">
    <property type="entry name" value="GLECT"/>
    <property type="match status" value="1"/>
</dbReference>
<dbReference type="OrthoDB" id="6251307at2759"/>
<dbReference type="PANTHER" id="PTHR11346">
    <property type="entry name" value="GALECTIN"/>
    <property type="match status" value="1"/>
</dbReference>
<accession>A0A6P3VC03</accession>
<keyword evidence="1 2" id="KW-0430">Lectin</keyword>
<dbReference type="Gene3D" id="2.60.120.200">
    <property type="match status" value="1"/>
</dbReference>
<evidence type="ECO:0000256" key="3">
    <source>
        <dbReference type="SAM" id="MobiDB-lite"/>
    </source>
</evidence>
<dbReference type="SMART" id="SM00908">
    <property type="entry name" value="Gal-bind_lectin"/>
    <property type="match status" value="1"/>
</dbReference>
<dbReference type="InParanoid" id="A0A6P3VC03"/>
<dbReference type="InterPro" id="IPR044156">
    <property type="entry name" value="Galectin-like"/>
</dbReference>
<keyword evidence="5" id="KW-1185">Reference proteome</keyword>
<dbReference type="Proteomes" id="UP000515203">
    <property type="component" value="Unplaced"/>
</dbReference>
<dbReference type="FunCoup" id="A0A6P3VC03">
    <property type="interactions" value="264"/>
</dbReference>
<dbReference type="GeneID" id="101573890"/>
<dbReference type="SMART" id="SM00276">
    <property type="entry name" value="GLECT"/>
    <property type="match status" value="1"/>
</dbReference>
<dbReference type="Pfam" id="PF00337">
    <property type="entry name" value="Gal-bind_lectin"/>
    <property type="match status" value="1"/>
</dbReference>
<evidence type="ECO:0000256" key="2">
    <source>
        <dbReference type="RuleBase" id="RU102079"/>
    </source>
</evidence>
<evidence type="ECO:0000313" key="5">
    <source>
        <dbReference type="Proteomes" id="UP000515203"/>
    </source>
</evidence>
<name>A0A6P3VC03_OCTDE</name>
<dbReference type="PROSITE" id="PS51304">
    <property type="entry name" value="GALECTIN"/>
    <property type="match status" value="1"/>
</dbReference>
<sequence length="169" mass="18251">MGHEIEYPELEISAPGDLGYCRDWSRIRPSVRTAPQSDPSLSSGGGPRGSGHGVGAQAPLPASSRFHVNLLLTDGEQADAALHFNPRMDEAVVVLNSKDGGKWGREERGTGLPFQRGQPFDLLLIATDEGFKAVVGDGVYHHFKHRLPMGNVRLMEVGGDVQLRSVTVL</sequence>
<dbReference type="RefSeq" id="XP_012371374.1">
    <property type="nucleotide sequence ID" value="XM_012515920.2"/>
</dbReference>
<feature type="region of interest" description="Disordered" evidence="3">
    <location>
        <begin position="31"/>
        <end position="59"/>
    </location>
</feature>
<dbReference type="GO" id="GO:0030246">
    <property type="term" value="F:carbohydrate binding"/>
    <property type="evidence" value="ECO:0007669"/>
    <property type="project" value="UniProtKB-UniRule"/>
</dbReference>
<dbReference type="AlphaFoldDB" id="A0A6P3VC03"/>
<dbReference type="CTD" id="3963"/>
<dbReference type="SUPFAM" id="SSF49899">
    <property type="entry name" value="Concanavalin A-like lectins/glucanases"/>
    <property type="match status" value="1"/>
</dbReference>
<organism evidence="5 6">
    <name type="scientific">Octodon degus</name>
    <name type="common">Degu</name>
    <name type="synonym">Sciurus degus</name>
    <dbReference type="NCBI Taxonomy" id="10160"/>
    <lineage>
        <taxon>Eukaryota</taxon>
        <taxon>Metazoa</taxon>
        <taxon>Chordata</taxon>
        <taxon>Craniata</taxon>
        <taxon>Vertebrata</taxon>
        <taxon>Euteleostomi</taxon>
        <taxon>Mammalia</taxon>
        <taxon>Eutheria</taxon>
        <taxon>Euarchontoglires</taxon>
        <taxon>Glires</taxon>
        <taxon>Rodentia</taxon>
        <taxon>Hystricomorpha</taxon>
        <taxon>Octodontidae</taxon>
        <taxon>Octodon</taxon>
    </lineage>
</organism>
<feature type="compositionally biased region" description="Gly residues" evidence="3">
    <location>
        <begin position="43"/>
        <end position="54"/>
    </location>
</feature>
<feature type="domain" description="Galectin" evidence="4">
    <location>
        <begin position="38"/>
        <end position="169"/>
    </location>
</feature>